<evidence type="ECO:0000256" key="4">
    <source>
        <dbReference type="ARBA" id="ARBA00022898"/>
    </source>
</evidence>
<proteinExistence type="inferred from homology"/>
<dbReference type="GO" id="GO:0004400">
    <property type="term" value="F:histidinol-phosphate transaminase activity"/>
    <property type="evidence" value="ECO:0007669"/>
    <property type="project" value="InterPro"/>
</dbReference>
<dbReference type="NCBIfam" id="NF002878">
    <property type="entry name" value="PRK03321.1"/>
    <property type="match status" value="1"/>
</dbReference>
<dbReference type="AlphaFoldDB" id="A0A381WR63"/>
<dbReference type="InterPro" id="IPR005861">
    <property type="entry name" value="HisP_aminotrans"/>
</dbReference>
<dbReference type="InterPro" id="IPR050106">
    <property type="entry name" value="HistidinolP_aminotransfase"/>
</dbReference>
<protein>
    <recommendedName>
        <fullName evidence="5">Aminotransferase class I/classII large domain-containing protein</fullName>
    </recommendedName>
</protein>
<dbReference type="NCBIfam" id="TIGR01141">
    <property type="entry name" value="hisC"/>
    <property type="match status" value="1"/>
</dbReference>
<dbReference type="InterPro" id="IPR024892">
    <property type="entry name" value="ArAT"/>
</dbReference>
<organism evidence="6">
    <name type="scientific">marine metagenome</name>
    <dbReference type="NCBI Taxonomy" id="408172"/>
    <lineage>
        <taxon>unclassified sequences</taxon>
        <taxon>metagenomes</taxon>
        <taxon>ecological metagenomes</taxon>
    </lineage>
</organism>
<dbReference type="PROSITE" id="PS00599">
    <property type="entry name" value="AA_TRANSFER_CLASS_2"/>
    <property type="match status" value="1"/>
</dbReference>
<evidence type="ECO:0000259" key="5">
    <source>
        <dbReference type="Pfam" id="PF00155"/>
    </source>
</evidence>
<dbReference type="HAMAP" id="MF_01023">
    <property type="entry name" value="HisC_aminotrans_2"/>
    <property type="match status" value="1"/>
</dbReference>
<comment type="cofactor">
    <cofactor evidence="1">
        <name>pyridoxal 5'-phosphate</name>
        <dbReference type="ChEBI" id="CHEBI:597326"/>
    </cofactor>
</comment>
<dbReference type="GO" id="GO:0030170">
    <property type="term" value="F:pyridoxal phosphate binding"/>
    <property type="evidence" value="ECO:0007669"/>
    <property type="project" value="InterPro"/>
</dbReference>
<dbReference type="InterPro" id="IPR015422">
    <property type="entry name" value="PyrdxlP-dep_Trfase_small"/>
</dbReference>
<reference evidence="6" key="1">
    <citation type="submission" date="2018-05" db="EMBL/GenBank/DDBJ databases">
        <authorList>
            <person name="Lanie J.A."/>
            <person name="Ng W.-L."/>
            <person name="Kazmierczak K.M."/>
            <person name="Andrzejewski T.M."/>
            <person name="Davidsen T.M."/>
            <person name="Wayne K.J."/>
            <person name="Tettelin H."/>
            <person name="Glass J.I."/>
            <person name="Rusch D."/>
            <person name="Podicherti R."/>
            <person name="Tsui H.-C.T."/>
            <person name="Winkler M.E."/>
        </authorList>
    </citation>
    <scope>NUCLEOTIDE SEQUENCE</scope>
</reference>
<dbReference type="InterPro" id="IPR004839">
    <property type="entry name" value="Aminotransferase_I/II_large"/>
</dbReference>
<dbReference type="Gene3D" id="3.90.1150.10">
    <property type="entry name" value="Aspartate Aminotransferase, domain 1"/>
    <property type="match status" value="1"/>
</dbReference>
<feature type="domain" description="Aminotransferase class I/classII large" evidence="5">
    <location>
        <begin position="21"/>
        <end position="341"/>
    </location>
</feature>
<dbReference type="CDD" id="cd00609">
    <property type="entry name" value="AAT_like"/>
    <property type="match status" value="1"/>
</dbReference>
<dbReference type="EMBL" id="UINC01012460">
    <property type="protein sequence ID" value="SVA54403.1"/>
    <property type="molecule type" value="Genomic_DNA"/>
</dbReference>
<keyword evidence="3" id="KW-0808">Transferase</keyword>
<dbReference type="SUPFAM" id="SSF53383">
    <property type="entry name" value="PLP-dependent transferases"/>
    <property type="match status" value="1"/>
</dbReference>
<dbReference type="Gene3D" id="3.40.640.10">
    <property type="entry name" value="Type I PLP-dependent aspartate aminotransferase-like (Major domain)"/>
    <property type="match status" value="1"/>
</dbReference>
<evidence type="ECO:0000313" key="6">
    <source>
        <dbReference type="EMBL" id="SVA54403.1"/>
    </source>
</evidence>
<name>A0A381WR63_9ZZZZ</name>
<dbReference type="PANTHER" id="PTHR43643:SF3">
    <property type="entry name" value="HISTIDINOL-PHOSPHATE AMINOTRANSFERASE"/>
    <property type="match status" value="1"/>
</dbReference>
<dbReference type="Pfam" id="PF00155">
    <property type="entry name" value="Aminotran_1_2"/>
    <property type="match status" value="1"/>
</dbReference>
<dbReference type="PANTHER" id="PTHR43643">
    <property type="entry name" value="HISTIDINOL-PHOSPHATE AMINOTRANSFERASE 2"/>
    <property type="match status" value="1"/>
</dbReference>
<keyword evidence="2" id="KW-0032">Aminotransferase</keyword>
<dbReference type="InterPro" id="IPR001917">
    <property type="entry name" value="Aminotrans_II_pyridoxalP_BS"/>
</dbReference>
<evidence type="ECO:0000256" key="1">
    <source>
        <dbReference type="ARBA" id="ARBA00001933"/>
    </source>
</evidence>
<dbReference type="InterPro" id="IPR015424">
    <property type="entry name" value="PyrdxlP-dep_Trfase"/>
</dbReference>
<gene>
    <name evidence="6" type="ORF">METZ01_LOCUS107257</name>
</gene>
<sequence length="350" mass="37200">MASYRPGKSAAQAEDEHGITDAIKLASNENPYQPVPAIVAAIAAAAGDVNRYGDHRAADLRSAIAGWLDVDVDRVTAGCGSVGLLQQLLLAYVDPGDEVVYPWPSFEAYPIDVQLTGGVEVTVPLVDHAFDLDAVAAAVTDRTKLVLLANPNNPTGTAVHVDQVRRLVERIPGDVIVVVDEAYREFVTAELGDPIADLQPDHPNVVVLRTFSKAFGLAALRTGYAVADPEVVVELDKVLIAFAVNHLAQVASLAAIAARDEVQAVVDRITAERDRVVAALRADGWDLPDAHANFVYLPLGPRTDVVFGEMERRGVVVRPFPGVGLRVTIGTPAENDRFLATLAAVTTAGT</sequence>
<evidence type="ECO:0000256" key="3">
    <source>
        <dbReference type="ARBA" id="ARBA00022679"/>
    </source>
</evidence>
<dbReference type="InterPro" id="IPR015421">
    <property type="entry name" value="PyrdxlP-dep_Trfase_major"/>
</dbReference>
<evidence type="ECO:0000256" key="2">
    <source>
        <dbReference type="ARBA" id="ARBA00022576"/>
    </source>
</evidence>
<dbReference type="GO" id="GO:0000105">
    <property type="term" value="P:L-histidine biosynthetic process"/>
    <property type="evidence" value="ECO:0007669"/>
    <property type="project" value="InterPro"/>
</dbReference>
<keyword evidence="4" id="KW-0663">Pyridoxal phosphate</keyword>
<accession>A0A381WR63</accession>